<evidence type="ECO:0000256" key="12">
    <source>
        <dbReference type="ARBA" id="ARBA00023063"/>
    </source>
</evidence>
<dbReference type="CDD" id="cd02754">
    <property type="entry name" value="MopB_Nitrate-R-NapA-like"/>
    <property type="match status" value="1"/>
</dbReference>
<dbReference type="NCBIfam" id="NF010055">
    <property type="entry name" value="PRK13532.1"/>
    <property type="match status" value="1"/>
</dbReference>
<feature type="binding site" evidence="15">
    <location>
        <position position="830"/>
    </location>
    <ligand>
        <name>Mo-bis(molybdopterin guanine dinucleotide)</name>
        <dbReference type="ChEBI" id="CHEBI:60539"/>
    </ligand>
</feature>
<dbReference type="Gene3D" id="3.30.200.210">
    <property type="match status" value="1"/>
</dbReference>
<feature type="binding site" evidence="15">
    <location>
        <position position="50"/>
    </location>
    <ligand>
        <name>[4Fe-4S] cluster</name>
        <dbReference type="ChEBI" id="CHEBI:49883"/>
    </ligand>
</feature>
<dbReference type="InterPro" id="IPR006311">
    <property type="entry name" value="TAT_signal"/>
</dbReference>
<dbReference type="PROSITE" id="PS51669">
    <property type="entry name" value="4FE4S_MOW_BIS_MGD"/>
    <property type="match status" value="1"/>
</dbReference>
<comment type="catalytic activity">
    <reaction evidence="13 15">
        <text>2 Fe(II)-[cytochrome] + nitrate + 2 H(+) = 2 Fe(III)-[cytochrome] + nitrite + H2O</text>
        <dbReference type="Rhea" id="RHEA:12909"/>
        <dbReference type="Rhea" id="RHEA-COMP:11777"/>
        <dbReference type="Rhea" id="RHEA-COMP:11778"/>
        <dbReference type="ChEBI" id="CHEBI:15377"/>
        <dbReference type="ChEBI" id="CHEBI:15378"/>
        <dbReference type="ChEBI" id="CHEBI:16301"/>
        <dbReference type="ChEBI" id="CHEBI:17632"/>
        <dbReference type="ChEBI" id="CHEBI:29033"/>
        <dbReference type="ChEBI" id="CHEBI:29034"/>
        <dbReference type="EC" id="1.9.6.1"/>
    </reaction>
</comment>
<dbReference type="InterPro" id="IPR006657">
    <property type="entry name" value="MoPterin_dinucl-bd_dom"/>
</dbReference>
<dbReference type="GO" id="GO:0045333">
    <property type="term" value="P:cellular respiration"/>
    <property type="evidence" value="ECO:0007669"/>
    <property type="project" value="UniProtKB-ARBA"/>
</dbReference>
<dbReference type="PROSITE" id="PS51318">
    <property type="entry name" value="TAT"/>
    <property type="match status" value="1"/>
</dbReference>
<evidence type="ECO:0000256" key="10">
    <source>
        <dbReference type="ARBA" id="ARBA00023004"/>
    </source>
</evidence>
<evidence type="ECO:0000256" key="14">
    <source>
        <dbReference type="ARBA" id="ARBA00055000"/>
    </source>
</evidence>
<evidence type="ECO:0000256" key="4">
    <source>
        <dbReference type="ARBA" id="ARBA00022505"/>
    </source>
</evidence>
<dbReference type="GO" id="GO:0009325">
    <property type="term" value="C:nitrate reductase complex"/>
    <property type="evidence" value="ECO:0007669"/>
    <property type="project" value="TreeGrafter"/>
</dbReference>
<keyword evidence="12 15" id="KW-0534">Nitrate assimilation</keyword>
<feature type="binding site" evidence="15">
    <location>
        <begin position="213"/>
        <end position="220"/>
    </location>
    <ligand>
        <name>Mo-bis(molybdopterin guanine dinucleotide)</name>
        <dbReference type="ChEBI" id="CHEBI:60539"/>
    </ligand>
</feature>
<dbReference type="Gene3D" id="3.40.228.10">
    <property type="entry name" value="Dimethylsulfoxide Reductase, domain 2"/>
    <property type="match status" value="1"/>
</dbReference>
<keyword evidence="9 15" id="KW-0560">Oxidoreductase</keyword>
<feature type="binding site" evidence="15">
    <location>
        <position position="383"/>
    </location>
    <ligand>
        <name>Mo-bis(molybdopterin guanine dinucleotide)</name>
        <dbReference type="ChEBI" id="CHEBI:60539"/>
    </ligand>
</feature>
<dbReference type="InterPro" id="IPR009010">
    <property type="entry name" value="Asp_de-COase-like_dom_sf"/>
</dbReference>
<dbReference type="InterPro" id="IPR006656">
    <property type="entry name" value="Mopterin_OxRdtase"/>
</dbReference>
<dbReference type="NCBIfam" id="TIGR01706">
    <property type="entry name" value="NAPA"/>
    <property type="match status" value="1"/>
</dbReference>
<feature type="binding site" evidence="15">
    <location>
        <position position="84"/>
    </location>
    <ligand>
        <name>Mo-bis(molybdopterin guanine dinucleotide)</name>
        <dbReference type="ChEBI" id="CHEBI:60539"/>
    </ligand>
</feature>
<evidence type="ECO:0000259" key="16">
    <source>
        <dbReference type="PROSITE" id="PS51669"/>
    </source>
</evidence>
<accession>A0A327L1W1</accession>
<comment type="similarity">
    <text evidence="1 15">Belongs to the prokaryotic molybdopterin-containing oxidoreductase family. NasA/NapA/NarB subfamily.</text>
</comment>
<keyword evidence="10 15" id="KW-0408">Iron</keyword>
<evidence type="ECO:0000256" key="7">
    <source>
        <dbReference type="ARBA" id="ARBA00022764"/>
    </source>
</evidence>
<feature type="binding site" evidence="15">
    <location>
        <position position="813"/>
    </location>
    <ligand>
        <name>Mo-bis(molybdopterin guanine dinucleotide)</name>
        <dbReference type="ChEBI" id="CHEBI:60539"/>
    </ligand>
</feature>
<feature type="binding site" evidence="15">
    <location>
        <position position="180"/>
    </location>
    <ligand>
        <name>Mo-bis(molybdopterin guanine dinucleotide)</name>
        <dbReference type="ChEBI" id="CHEBI:60539"/>
    </ligand>
</feature>
<feature type="binding site" evidence="15">
    <location>
        <position position="176"/>
    </location>
    <ligand>
        <name>Mo-bis(molybdopterin guanine dinucleotide)</name>
        <dbReference type="ChEBI" id="CHEBI:60539"/>
    </ligand>
</feature>
<evidence type="ECO:0000256" key="13">
    <source>
        <dbReference type="ARBA" id="ARBA00052176"/>
    </source>
</evidence>
<comment type="function">
    <text evidence="14 15">Catalytic subunit of the periplasmic nitrate reductase complex NapAB. Receives electrons from NapB and catalyzes the reduction of nitrate to nitrite.</text>
</comment>
<dbReference type="Pfam" id="PF04879">
    <property type="entry name" value="Molybdop_Fe4S4"/>
    <property type="match status" value="1"/>
</dbReference>
<dbReference type="GO" id="GO:0009055">
    <property type="term" value="F:electron transfer activity"/>
    <property type="evidence" value="ECO:0007669"/>
    <property type="project" value="UniProtKB-UniRule"/>
</dbReference>
<protein>
    <recommendedName>
        <fullName evidence="15">Periplasmic nitrate reductase</fullName>
        <ecNumber evidence="15">1.9.6.1</ecNumber>
    </recommendedName>
</protein>
<dbReference type="InterPro" id="IPR006963">
    <property type="entry name" value="Mopterin_OxRdtase_4Fe-4S_dom"/>
</dbReference>
<dbReference type="Gene3D" id="2.40.40.20">
    <property type="match status" value="1"/>
</dbReference>
<dbReference type="Gene3D" id="3.40.50.740">
    <property type="match status" value="1"/>
</dbReference>
<dbReference type="GO" id="GO:0016020">
    <property type="term" value="C:membrane"/>
    <property type="evidence" value="ECO:0007669"/>
    <property type="project" value="TreeGrafter"/>
</dbReference>
<keyword evidence="3 15" id="KW-0004">4Fe-4S</keyword>
<gene>
    <name evidence="15" type="primary">napA</name>
    <name evidence="17" type="ORF">CH341_10265</name>
</gene>
<dbReference type="PANTHER" id="PTHR43105">
    <property type="entry name" value="RESPIRATORY NITRATE REDUCTASE"/>
    <property type="match status" value="1"/>
</dbReference>
<dbReference type="SMART" id="SM00926">
    <property type="entry name" value="Molybdop_Fe4S4"/>
    <property type="match status" value="1"/>
</dbReference>
<keyword evidence="2 15" id="KW-0813">Transport</keyword>
<keyword evidence="6 15" id="KW-0732">Signal</keyword>
<evidence type="ECO:0000256" key="3">
    <source>
        <dbReference type="ARBA" id="ARBA00022485"/>
    </source>
</evidence>
<proteinExistence type="inferred from homology"/>
<evidence type="ECO:0000256" key="9">
    <source>
        <dbReference type="ARBA" id="ARBA00023002"/>
    </source>
</evidence>
<feature type="binding site" evidence="15">
    <location>
        <position position="569"/>
    </location>
    <ligand>
        <name>Mo-bis(molybdopterin guanine dinucleotide)</name>
        <dbReference type="ChEBI" id="CHEBI:60539"/>
    </ligand>
</feature>
<comment type="caution">
    <text evidence="17">The sequence shown here is derived from an EMBL/GenBank/DDBJ whole genome shotgun (WGS) entry which is preliminary data.</text>
</comment>
<feature type="binding site" evidence="15">
    <location>
        <position position="805"/>
    </location>
    <ligand>
        <name>substrate</name>
    </ligand>
</feature>
<feature type="binding site" evidence="15">
    <location>
        <position position="493"/>
    </location>
    <ligand>
        <name>Mo-bis(molybdopterin guanine dinucleotide)</name>
        <dbReference type="ChEBI" id="CHEBI:60539"/>
    </ligand>
</feature>
<dbReference type="SUPFAM" id="SSF53706">
    <property type="entry name" value="Formate dehydrogenase/DMSO reductase, domains 1-3"/>
    <property type="match status" value="1"/>
</dbReference>
<keyword evidence="5 15" id="KW-0479">Metal-binding</keyword>
<dbReference type="AlphaFoldDB" id="A0A327L1W1"/>
<evidence type="ECO:0000256" key="2">
    <source>
        <dbReference type="ARBA" id="ARBA00022448"/>
    </source>
</evidence>
<comment type="subcellular location">
    <subcellularLocation>
        <location evidence="15">Periplasm</location>
    </subcellularLocation>
</comment>
<feature type="domain" description="4Fe-4S Mo/W bis-MGD-type" evidence="16">
    <location>
        <begin position="40"/>
        <end position="96"/>
    </location>
</feature>
<feature type="binding site" evidence="15">
    <location>
        <position position="151"/>
    </location>
    <ligand>
        <name>Mo-bis(molybdopterin guanine dinucleotide)</name>
        <dbReference type="ChEBI" id="CHEBI:60539"/>
    </ligand>
</feature>
<dbReference type="Proteomes" id="UP000249130">
    <property type="component" value="Unassembled WGS sequence"/>
</dbReference>
<dbReference type="InterPro" id="IPR041957">
    <property type="entry name" value="CT_Nitrate-R-NapA-like"/>
</dbReference>
<dbReference type="InterPro" id="IPR050123">
    <property type="entry name" value="Prok_molybdopt-oxidoreductase"/>
</dbReference>
<dbReference type="GO" id="GO:0043546">
    <property type="term" value="F:molybdopterin cofactor binding"/>
    <property type="evidence" value="ECO:0007669"/>
    <property type="project" value="InterPro"/>
</dbReference>
<feature type="binding site" evidence="15">
    <location>
        <position position="54"/>
    </location>
    <ligand>
        <name>[4Fe-4S] cluster</name>
        <dbReference type="ChEBI" id="CHEBI:49883"/>
    </ligand>
</feature>
<dbReference type="InterPro" id="IPR010051">
    <property type="entry name" value="Periplasm_NO3_reductase_lsu"/>
</dbReference>
<reference evidence="17 18" key="1">
    <citation type="submission" date="2017-07" db="EMBL/GenBank/DDBJ databases">
        <title>Draft Genome Sequences of Select Purple Nonsulfur Bacteria.</title>
        <authorList>
            <person name="Lasarre B."/>
            <person name="Mckinlay J.B."/>
        </authorList>
    </citation>
    <scope>NUCLEOTIDE SEQUENCE [LARGE SCALE GENOMIC DNA]</scope>
    <source>
        <strain evidence="17 18">DSM 5909</strain>
    </source>
</reference>
<feature type="binding site" evidence="15">
    <location>
        <position position="82"/>
    </location>
    <ligand>
        <name>[4Fe-4S] cluster</name>
        <dbReference type="ChEBI" id="CHEBI:49883"/>
    </ligand>
</feature>
<dbReference type="OrthoDB" id="9816402at2"/>
<dbReference type="GO" id="GO:0042128">
    <property type="term" value="P:nitrate assimilation"/>
    <property type="evidence" value="ECO:0007669"/>
    <property type="project" value="UniProtKB-UniRule"/>
</dbReference>
<evidence type="ECO:0000256" key="1">
    <source>
        <dbReference type="ARBA" id="ARBA00008747"/>
    </source>
</evidence>
<evidence type="ECO:0000256" key="11">
    <source>
        <dbReference type="ARBA" id="ARBA00023014"/>
    </source>
</evidence>
<evidence type="ECO:0000256" key="6">
    <source>
        <dbReference type="ARBA" id="ARBA00022729"/>
    </source>
</evidence>
<keyword evidence="4 15" id="KW-0500">Molybdenum</keyword>
<keyword evidence="7 15" id="KW-0574">Periplasm</keyword>
<keyword evidence="11 15" id="KW-0411">Iron-sulfur</keyword>
<comment type="cofactor">
    <cofactor evidence="15">
        <name>Mo-bis(molybdopterin guanine dinucleotide)</name>
        <dbReference type="ChEBI" id="CHEBI:60539"/>
    </cofactor>
    <text evidence="15">Binds 1 molybdenum-bis(molybdopterin guanine dinucleotide) (Mo-bis-MGD) cofactor per subunit.</text>
</comment>
<dbReference type="GO" id="GO:0030151">
    <property type="term" value="F:molybdenum ion binding"/>
    <property type="evidence" value="ECO:0007669"/>
    <property type="project" value="InterPro"/>
</dbReference>
<dbReference type="SUPFAM" id="SSF50692">
    <property type="entry name" value="ADC-like"/>
    <property type="match status" value="1"/>
</dbReference>
<feature type="binding site" evidence="15">
    <location>
        <position position="542"/>
    </location>
    <ligand>
        <name>Mo-bis(molybdopterin guanine dinucleotide)</name>
        <dbReference type="ChEBI" id="CHEBI:60539"/>
    </ligand>
</feature>
<dbReference type="Pfam" id="PF01568">
    <property type="entry name" value="Molydop_binding"/>
    <property type="match status" value="1"/>
</dbReference>
<feature type="binding site" evidence="15">
    <location>
        <begin position="519"/>
        <end position="520"/>
    </location>
    <ligand>
        <name>Mo-bis(molybdopterin guanine dinucleotide)</name>
        <dbReference type="ChEBI" id="CHEBI:60539"/>
    </ligand>
</feature>
<name>A0A327L1W1_9BRAD</name>
<dbReference type="GO" id="GO:0006777">
    <property type="term" value="P:Mo-molybdopterin cofactor biosynthetic process"/>
    <property type="evidence" value="ECO:0007669"/>
    <property type="project" value="UniProtKB-UniRule"/>
</dbReference>
<feature type="binding site" evidence="15">
    <location>
        <begin position="244"/>
        <end position="248"/>
    </location>
    <ligand>
        <name>Mo-bis(molybdopterin guanine dinucleotide)</name>
        <dbReference type="ChEBI" id="CHEBI:60539"/>
    </ligand>
</feature>
<dbReference type="Pfam" id="PF00384">
    <property type="entry name" value="Molybdopterin"/>
    <property type="match status" value="1"/>
</dbReference>
<sequence>MSEQTRRDTMKLAAVAATAAAAGVTLPDTAAAQVARGDGIRWDKGVCRFCGTGCGVLVGVKGGKVVATQGDPDAPVNRGLNCIKGYFLSKIMYGEDRLTRPLLRMRNGKYDKTGDFTPVSWDQAFAIMAEKWKAALKKGGPSTVGMFGSGQWTIWEGYAAAKLHKAGFRSNNLDPNARHCMASAVAGFMRTFGIDEPMGCYDDLEHADAFVLWGSNMAEMHPILWSRLTDRRLTHEGCEVHVLSTYEHRSFELADNGMIFVPQTDLAIMNYIANHIIQTGAVNEAFVRDHVAFAHTVEDIGYGLRPTDPREANAKNASHKAGKDGAVDPAGMRDITFEQYKAAVAKYTLDYTAKLSGVEPAKLERLAKLYADPKKKIVSYWTMGFNQHARGTWVNNLCYNIHLLTGKISEPGNGPFSLTGQPSACGTAREVGTFAHRLPADMVVTNPAHRAATEKLWQVPDGTIPGNIGYHAVLQNRMLKDGKLNAYWVQCTNNMQTAPNMNQEGLPGYRNPDNFVVVSDPYPTVTAMAADLILPTAMWMEKEGAYGNAERRSQFWRQQVKPPGEAKSDLWQLVEFSKYFKIEEVWPEELIAKKPEVRGKTLYDVLYANGTVDRFPLADTQQGFDNDESAAFGFYLQKGLFEEYAAFGRGHGHDLGPFDTYHKARGLRWPVVDGKETLWRFREGYDPYVKAGEGVKFYGKPDGKARVIFCPYEPAAESPDKDYDMWLCTGRVLEHWHSGSMTRRVPELHRSYPTAQLFMHPDDAQSRGLRRGQSVKVITRRGEVITRVETRGRNKMPPGLVFIPFFDEGQLVNKLTLDATCPISKETDFKKAACKVVPV</sequence>
<dbReference type="GO" id="GO:0005506">
    <property type="term" value="F:iron ion binding"/>
    <property type="evidence" value="ECO:0007669"/>
    <property type="project" value="UniProtKB-UniRule"/>
</dbReference>
<comment type="PTM">
    <text evidence="15">Predicted to be exported by the Tat system. The position of the signal peptide cleavage has not been experimentally proven.</text>
</comment>
<feature type="binding site" evidence="15">
    <location>
        <position position="47"/>
    </location>
    <ligand>
        <name>[4Fe-4S] cluster</name>
        <dbReference type="ChEBI" id="CHEBI:49883"/>
    </ligand>
</feature>
<dbReference type="GO" id="GO:0042597">
    <property type="term" value="C:periplasmic space"/>
    <property type="evidence" value="ECO:0007669"/>
    <property type="project" value="UniProtKB-SubCell"/>
</dbReference>
<dbReference type="HAMAP" id="MF_01630">
    <property type="entry name" value="Nitrate_reduct_NapA"/>
    <property type="match status" value="1"/>
</dbReference>
<dbReference type="RefSeq" id="WP_111418951.1">
    <property type="nucleotide sequence ID" value="NZ_NPEX01000053.1"/>
</dbReference>
<evidence type="ECO:0000313" key="18">
    <source>
        <dbReference type="Proteomes" id="UP000249130"/>
    </source>
</evidence>
<comment type="cofactor">
    <cofactor evidence="15">
        <name>[4Fe-4S] cluster</name>
        <dbReference type="ChEBI" id="CHEBI:49883"/>
    </cofactor>
    <text evidence="15">Binds 1 [4Fe-4S] cluster.</text>
</comment>
<dbReference type="EMBL" id="NPEX01000053">
    <property type="protein sequence ID" value="RAI44234.1"/>
    <property type="molecule type" value="Genomic_DNA"/>
</dbReference>
<comment type="subunit">
    <text evidence="15">Component of the periplasmic nitrate reductase NapAB complex composed of NapA and NapB.</text>
</comment>
<organism evidence="17 18">
    <name type="scientific">Rhodoplanes roseus</name>
    <dbReference type="NCBI Taxonomy" id="29409"/>
    <lineage>
        <taxon>Bacteria</taxon>
        <taxon>Pseudomonadati</taxon>
        <taxon>Pseudomonadota</taxon>
        <taxon>Alphaproteobacteria</taxon>
        <taxon>Hyphomicrobiales</taxon>
        <taxon>Nitrobacteraceae</taxon>
        <taxon>Rhodoplanes</taxon>
    </lineage>
</organism>
<dbReference type="GO" id="GO:0050140">
    <property type="term" value="F:nitrate reductase (cytochrome) activity"/>
    <property type="evidence" value="ECO:0007669"/>
    <property type="project" value="UniProtKB-EC"/>
</dbReference>
<feature type="binding site" evidence="15">
    <location>
        <begin position="263"/>
        <end position="265"/>
    </location>
    <ligand>
        <name>Mo-bis(molybdopterin guanine dinucleotide)</name>
        <dbReference type="ChEBI" id="CHEBI:60539"/>
    </ligand>
</feature>
<dbReference type="FunFam" id="2.40.40.20:FF:000005">
    <property type="entry name" value="Periplasmic nitrate reductase"/>
    <property type="match status" value="1"/>
</dbReference>
<dbReference type="EC" id="1.9.6.1" evidence="15"/>
<feature type="binding site" evidence="15">
    <location>
        <position position="387"/>
    </location>
    <ligand>
        <name>Mo-bis(molybdopterin guanine dinucleotide)</name>
        <dbReference type="ChEBI" id="CHEBI:60539"/>
    </ligand>
</feature>
<dbReference type="GO" id="GO:0051539">
    <property type="term" value="F:4 iron, 4 sulfur cluster binding"/>
    <property type="evidence" value="ECO:0007669"/>
    <property type="project" value="UniProtKB-KW"/>
</dbReference>
<evidence type="ECO:0000313" key="17">
    <source>
        <dbReference type="EMBL" id="RAI44234.1"/>
    </source>
</evidence>
<evidence type="ECO:0000256" key="5">
    <source>
        <dbReference type="ARBA" id="ARBA00022723"/>
    </source>
</evidence>
<dbReference type="PANTHER" id="PTHR43105:SF11">
    <property type="entry name" value="PERIPLASMIC NITRATE REDUCTASE"/>
    <property type="match status" value="1"/>
</dbReference>
<evidence type="ECO:0000256" key="8">
    <source>
        <dbReference type="ARBA" id="ARBA00022982"/>
    </source>
</evidence>
<feature type="binding site" evidence="15">
    <location>
        <begin position="729"/>
        <end position="738"/>
    </location>
    <ligand>
        <name>Mo-bis(molybdopterin guanine dinucleotide)</name>
        <dbReference type="ChEBI" id="CHEBI:60539"/>
    </ligand>
</feature>
<evidence type="ECO:0000256" key="15">
    <source>
        <dbReference type="HAMAP-Rule" id="MF_01630"/>
    </source>
</evidence>
<keyword evidence="18" id="KW-1185">Reference proteome</keyword>
<dbReference type="CDD" id="cd02791">
    <property type="entry name" value="MopB_CT_Nitrate-R-NapA-like"/>
    <property type="match status" value="1"/>
</dbReference>
<keyword evidence="8 15" id="KW-0249">Electron transport</keyword>